<evidence type="ECO:0000313" key="8">
    <source>
        <dbReference type="Proteomes" id="UP000799421"/>
    </source>
</evidence>
<dbReference type="InterPro" id="IPR051402">
    <property type="entry name" value="KPR-Related"/>
</dbReference>
<evidence type="ECO:0000256" key="2">
    <source>
        <dbReference type="ARBA" id="ARBA00022857"/>
    </source>
</evidence>
<dbReference type="InterPro" id="IPR008927">
    <property type="entry name" value="6-PGluconate_DH-like_C_sf"/>
</dbReference>
<dbReference type="GO" id="GO:0008677">
    <property type="term" value="F:2-dehydropantoate 2-reductase activity"/>
    <property type="evidence" value="ECO:0007669"/>
    <property type="project" value="UniProtKB-EC"/>
</dbReference>
<dbReference type="InterPro" id="IPR013328">
    <property type="entry name" value="6PGD_dom2"/>
</dbReference>
<dbReference type="Pfam" id="PF02558">
    <property type="entry name" value="ApbA"/>
    <property type="match status" value="1"/>
</dbReference>
<evidence type="ECO:0000256" key="3">
    <source>
        <dbReference type="ARBA" id="ARBA00023002"/>
    </source>
</evidence>
<dbReference type="InterPro" id="IPR003710">
    <property type="entry name" value="ApbA"/>
</dbReference>
<dbReference type="SUPFAM" id="SSF51735">
    <property type="entry name" value="NAD(P)-binding Rossmann-fold domains"/>
    <property type="match status" value="1"/>
</dbReference>
<comment type="function">
    <text evidence="4">Catalyzes the NADPH-dependent reduction of ketopantoate into pantoic acid.</text>
</comment>
<name>A0A6A7C9P6_9PEZI</name>
<comment type="similarity">
    <text evidence="1 4">Belongs to the ketopantoate reductase family.</text>
</comment>
<dbReference type="GO" id="GO:0015940">
    <property type="term" value="P:pantothenate biosynthetic process"/>
    <property type="evidence" value="ECO:0007669"/>
    <property type="project" value="InterPro"/>
</dbReference>
<reference evidence="7" key="1">
    <citation type="journal article" date="2020" name="Stud. Mycol.">
        <title>101 Dothideomycetes genomes: a test case for predicting lifestyles and emergence of pathogens.</title>
        <authorList>
            <person name="Haridas S."/>
            <person name="Albert R."/>
            <person name="Binder M."/>
            <person name="Bloem J."/>
            <person name="Labutti K."/>
            <person name="Salamov A."/>
            <person name="Andreopoulos B."/>
            <person name="Baker S."/>
            <person name="Barry K."/>
            <person name="Bills G."/>
            <person name="Bluhm B."/>
            <person name="Cannon C."/>
            <person name="Castanera R."/>
            <person name="Culley D."/>
            <person name="Daum C."/>
            <person name="Ezra D."/>
            <person name="Gonzalez J."/>
            <person name="Henrissat B."/>
            <person name="Kuo A."/>
            <person name="Liang C."/>
            <person name="Lipzen A."/>
            <person name="Lutzoni F."/>
            <person name="Magnuson J."/>
            <person name="Mondo S."/>
            <person name="Nolan M."/>
            <person name="Ohm R."/>
            <person name="Pangilinan J."/>
            <person name="Park H.-J."/>
            <person name="Ramirez L."/>
            <person name="Alfaro M."/>
            <person name="Sun H."/>
            <person name="Tritt A."/>
            <person name="Yoshinaga Y."/>
            <person name="Zwiers L.-H."/>
            <person name="Turgeon B."/>
            <person name="Goodwin S."/>
            <person name="Spatafora J."/>
            <person name="Crous P."/>
            <person name="Grigoriev I."/>
        </authorList>
    </citation>
    <scope>NUCLEOTIDE SEQUENCE</scope>
    <source>
        <strain evidence="7">CBS 480.64</strain>
    </source>
</reference>
<dbReference type="Gene3D" id="1.10.1040.10">
    <property type="entry name" value="N-(1-d-carboxylethyl)-l-norvaline Dehydrogenase, domain 2"/>
    <property type="match status" value="1"/>
</dbReference>
<sequence length="338" mass="36628">MPPKTSILIVGGGAVGSLAAYALSRSGQCHITLVCRSNYAAVSHDGLKISSITHGKNITYHPDEVVNTVPSAPSQNPYEYIVLTTKNTPDLTPTAAELISPAITPNHTTIILHQNGINIEKPFEEKYPHNSILSGISLIGASETSPGVIQHDEPDVSLIGPFTPTSTSISSAQKFVALYSHCPGVKCSFDENVPFTRWRKLLYNASYNSSAALLGLDVIRMRMSEFLISDLVKPVMGEVRAVAKASAGVELPAHLDEEMILSDSVEGNFMPSMGQDVRKGNPIEVENIVGEVVREARKCDVQVPVLGTVYTLLRGVQLRILEQKGLWGPGWREGNPYR</sequence>
<evidence type="ECO:0000259" key="6">
    <source>
        <dbReference type="Pfam" id="PF08546"/>
    </source>
</evidence>
<dbReference type="EC" id="1.1.1.169" evidence="4"/>
<dbReference type="InterPro" id="IPR013332">
    <property type="entry name" value="KPR_N"/>
</dbReference>
<evidence type="ECO:0000256" key="4">
    <source>
        <dbReference type="RuleBase" id="RU362068"/>
    </source>
</evidence>
<dbReference type="GO" id="GO:0005737">
    <property type="term" value="C:cytoplasm"/>
    <property type="evidence" value="ECO:0007669"/>
    <property type="project" value="TreeGrafter"/>
</dbReference>
<protein>
    <recommendedName>
        <fullName evidence="4">2-dehydropantoate 2-reductase</fullName>
        <ecNumber evidence="4">1.1.1.169</ecNumber>
    </recommendedName>
    <alternativeName>
        <fullName evidence="4">Ketopantoate reductase</fullName>
    </alternativeName>
</protein>
<feature type="domain" description="Ketopantoate reductase C-terminal" evidence="6">
    <location>
        <begin position="196"/>
        <end position="317"/>
    </location>
</feature>
<organism evidence="7 8">
    <name type="scientific">Piedraia hortae CBS 480.64</name>
    <dbReference type="NCBI Taxonomy" id="1314780"/>
    <lineage>
        <taxon>Eukaryota</taxon>
        <taxon>Fungi</taxon>
        <taxon>Dikarya</taxon>
        <taxon>Ascomycota</taxon>
        <taxon>Pezizomycotina</taxon>
        <taxon>Dothideomycetes</taxon>
        <taxon>Dothideomycetidae</taxon>
        <taxon>Capnodiales</taxon>
        <taxon>Piedraiaceae</taxon>
        <taxon>Piedraia</taxon>
    </lineage>
</organism>
<dbReference type="FunFam" id="1.10.1040.10:FF:000017">
    <property type="entry name" value="2-dehydropantoate 2-reductase"/>
    <property type="match status" value="1"/>
</dbReference>
<dbReference type="SUPFAM" id="SSF48179">
    <property type="entry name" value="6-phosphogluconate dehydrogenase C-terminal domain-like"/>
    <property type="match status" value="1"/>
</dbReference>
<dbReference type="EMBL" id="MU005957">
    <property type="protein sequence ID" value="KAF2864286.1"/>
    <property type="molecule type" value="Genomic_DNA"/>
</dbReference>
<evidence type="ECO:0000313" key="7">
    <source>
        <dbReference type="EMBL" id="KAF2864286.1"/>
    </source>
</evidence>
<evidence type="ECO:0000259" key="5">
    <source>
        <dbReference type="Pfam" id="PF02558"/>
    </source>
</evidence>
<gene>
    <name evidence="7" type="ORF">K470DRAFT_253955</name>
</gene>
<proteinExistence type="inferred from homology"/>
<keyword evidence="2 4" id="KW-0521">NADP</keyword>
<dbReference type="OrthoDB" id="3609at2759"/>
<dbReference type="PANTHER" id="PTHR21708">
    <property type="entry name" value="PROBABLE 2-DEHYDROPANTOATE 2-REDUCTASE"/>
    <property type="match status" value="1"/>
</dbReference>
<dbReference type="Gene3D" id="3.40.50.720">
    <property type="entry name" value="NAD(P)-binding Rossmann-like Domain"/>
    <property type="match status" value="1"/>
</dbReference>
<feature type="domain" description="Ketopantoate reductase N-terminal" evidence="5">
    <location>
        <begin position="7"/>
        <end position="162"/>
    </location>
</feature>
<dbReference type="NCBIfam" id="TIGR00745">
    <property type="entry name" value="apbA_panE"/>
    <property type="match status" value="1"/>
</dbReference>
<dbReference type="InterPro" id="IPR013752">
    <property type="entry name" value="KPA_reductase"/>
</dbReference>
<dbReference type="InterPro" id="IPR036291">
    <property type="entry name" value="NAD(P)-bd_dom_sf"/>
</dbReference>
<evidence type="ECO:0000256" key="1">
    <source>
        <dbReference type="ARBA" id="ARBA00007870"/>
    </source>
</evidence>
<accession>A0A6A7C9P6</accession>
<dbReference type="PANTHER" id="PTHR21708:SF30">
    <property type="entry name" value="2-DEHYDROPANTOATE 2-REDUCTASE-RELATED"/>
    <property type="match status" value="1"/>
</dbReference>
<comment type="catalytic activity">
    <reaction evidence="4">
        <text>(R)-pantoate + NADP(+) = 2-dehydropantoate + NADPH + H(+)</text>
        <dbReference type="Rhea" id="RHEA:16233"/>
        <dbReference type="ChEBI" id="CHEBI:11561"/>
        <dbReference type="ChEBI" id="CHEBI:15378"/>
        <dbReference type="ChEBI" id="CHEBI:15980"/>
        <dbReference type="ChEBI" id="CHEBI:57783"/>
        <dbReference type="ChEBI" id="CHEBI:58349"/>
        <dbReference type="EC" id="1.1.1.169"/>
    </reaction>
</comment>
<keyword evidence="3 4" id="KW-0560">Oxidoreductase</keyword>
<dbReference type="Pfam" id="PF08546">
    <property type="entry name" value="ApbA_C"/>
    <property type="match status" value="1"/>
</dbReference>
<keyword evidence="8" id="KW-1185">Reference proteome</keyword>
<dbReference type="Proteomes" id="UP000799421">
    <property type="component" value="Unassembled WGS sequence"/>
</dbReference>
<dbReference type="AlphaFoldDB" id="A0A6A7C9P6"/>